<dbReference type="GO" id="GO:0009252">
    <property type="term" value="P:peptidoglycan biosynthetic process"/>
    <property type="evidence" value="ECO:0007669"/>
    <property type="project" value="UniProtKB-KW"/>
</dbReference>
<dbReference type="Pfam" id="PF00905">
    <property type="entry name" value="Transpeptidase"/>
    <property type="match status" value="1"/>
</dbReference>
<evidence type="ECO:0000256" key="3">
    <source>
        <dbReference type="ARBA" id="ARBA00022475"/>
    </source>
</evidence>
<accession>A0A841Q8A4</accession>
<dbReference type="GO" id="GO:0016746">
    <property type="term" value="F:acyltransferase activity"/>
    <property type="evidence" value="ECO:0007669"/>
    <property type="project" value="UniProtKB-KW"/>
</dbReference>
<feature type="domain" description="Penicillin-binding protein transpeptidase" evidence="19">
    <location>
        <begin position="334"/>
        <end position="607"/>
    </location>
</feature>
<dbReference type="FunFam" id="1.10.3810.10:FF:000001">
    <property type="entry name" value="Penicillin-binding protein 1A"/>
    <property type="match status" value="1"/>
</dbReference>
<keyword evidence="4" id="KW-0121">Carboxypeptidase</keyword>
<feature type="transmembrane region" description="Helical" evidence="18">
    <location>
        <begin position="21"/>
        <end position="43"/>
    </location>
</feature>
<proteinExistence type="inferred from homology"/>
<evidence type="ECO:0000256" key="2">
    <source>
        <dbReference type="ARBA" id="ARBA00007739"/>
    </source>
</evidence>
<keyword evidence="9" id="KW-0378">Hydrolase</keyword>
<dbReference type="PANTHER" id="PTHR32282:SF32">
    <property type="entry name" value="PENICILLIN-BINDING PROTEIN 2A"/>
    <property type="match status" value="1"/>
</dbReference>
<dbReference type="Gene3D" id="1.10.3810.10">
    <property type="entry name" value="Biosynthetic peptidoglycan transglycosylase-like"/>
    <property type="match status" value="1"/>
</dbReference>
<dbReference type="NCBIfam" id="TIGR02074">
    <property type="entry name" value="PBP_1a_fam"/>
    <property type="match status" value="1"/>
</dbReference>
<evidence type="ECO:0000313" key="22">
    <source>
        <dbReference type="Proteomes" id="UP000581688"/>
    </source>
</evidence>
<evidence type="ECO:0000256" key="10">
    <source>
        <dbReference type="ARBA" id="ARBA00022960"/>
    </source>
</evidence>
<protein>
    <submittedName>
        <fullName evidence="21">Penicillin-binding protein 2A</fullName>
        <ecNumber evidence="21">2.3.2.-</ecNumber>
        <ecNumber evidence="21">2.4.1.129</ecNumber>
    </submittedName>
</protein>
<dbReference type="Pfam" id="PF00912">
    <property type="entry name" value="Transgly"/>
    <property type="match status" value="1"/>
</dbReference>
<keyword evidence="8 18" id="KW-0812">Transmembrane</keyword>
<dbReference type="GO" id="GO:0009002">
    <property type="term" value="F:serine-type D-Ala-D-Ala carboxypeptidase activity"/>
    <property type="evidence" value="ECO:0007669"/>
    <property type="project" value="UniProtKB-EC"/>
</dbReference>
<comment type="similarity">
    <text evidence="1">In the C-terminal section; belongs to the transpeptidase family.</text>
</comment>
<dbReference type="InterPro" id="IPR023346">
    <property type="entry name" value="Lysozyme-like_dom_sf"/>
</dbReference>
<dbReference type="Gene3D" id="3.40.710.10">
    <property type="entry name" value="DD-peptidase/beta-lactamase superfamily"/>
    <property type="match status" value="1"/>
</dbReference>
<sequence>MKFDSKEILHKSLKKLKHPAVKWGLIFSATTILISIIGFYLILLGGKMVVDEKGFVLSEATVIETVDGVEVATLYSENRTFVSIDQIPKHVQDAFIAIEDKRFYDHAGVDFFSVLRALYKDIIAFDKVEGASTITQQLVKNIYLTNDKAWLRKTQEVMGAIYLEREFSKEKILEYYLNEIYFGHGVYGIEKAAQFYFGKSVQNLTVSEGALLAGLPKAPSNYSPIDYPEKAIQRRNIVLSSMQQLNMINAEEMVALQGRTMGLQQGEPKNRPWIETYVDLVLKEAEERHHISRNEIYRGGYKIVTGINPVVQQAAYEAFQDDQYFTGTGEGQEGAFVLLDAKTGTIVAAIGGRQFQRGDLNRVFVNRQPGSVMKPLAVYGPALEMEKYSPYSMLKDEQMTYNGGYIPKNYDNQYLGEVSMYEALQKSKNAPAVWLLNEISLDYSKEYLSQMGINLPDENLALALGGLSEGVTPLQMAKAYRSFIHDGKVTDPYAILHIEDRKGNVIATSEAVDTKVFSSQTAWNMTKMLKAVVEQGTGTAGDYNKELAGKTGSTEHPTLVNRMKDVWFVGYTPEYVGAVWLGYDKTDEEHYLTEGSSVPTALFKQILSEVDNQVELAAAFQKPNNVEDLPEPITLPVIQDLTAEKSFGFLSGVRATLQWSVATDERIIYRIYEKTSDGSRLIAEVKGKSRYEDKEASIFDEKTYYVVPFNPLTGQVGQKSNEASTD</sequence>
<evidence type="ECO:0000256" key="11">
    <source>
        <dbReference type="ARBA" id="ARBA00022984"/>
    </source>
</evidence>
<evidence type="ECO:0000256" key="17">
    <source>
        <dbReference type="ARBA" id="ARBA00049902"/>
    </source>
</evidence>
<gene>
    <name evidence="21" type="ORF">HNQ94_003180</name>
</gene>
<dbReference type="EC" id="2.4.1.129" evidence="21"/>
<dbReference type="InterPro" id="IPR001264">
    <property type="entry name" value="Glyco_trans_51"/>
</dbReference>
<dbReference type="GO" id="GO:0008360">
    <property type="term" value="P:regulation of cell shape"/>
    <property type="evidence" value="ECO:0007669"/>
    <property type="project" value="UniProtKB-KW"/>
</dbReference>
<evidence type="ECO:0000256" key="18">
    <source>
        <dbReference type="SAM" id="Phobius"/>
    </source>
</evidence>
<comment type="catalytic activity">
    <reaction evidence="17">
        <text>[GlcNAc-(1-&gt;4)-Mur2Ac(oyl-L-Ala-gamma-D-Glu-L-Lys-D-Ala-D-Ala)](n)-di-trans,octa-cis-undecaprenyl diphosphate + beta-D-GlcNAc-(1-&gt;4)-Mur2Ac(oyl-L-Ala-gamma-D-Glu-L-Lys-D-Ala-D-Ala)-di-trans,octa-cis-undecaprenyl diphosphate = [GlcNAc-(1-&gt;4)-Mur2Ac(oyl-L-Ala-gamma-D-Glu-L-Lys-D-Ala-D-Ala)](n+1)-di-trans,octa-cis-undecaprenyl diphosphate + di-trans,octa-cis-undecaprenyl diphosphate + H(+)</text>
        <dbReference type="Rhea" id="RHEA:23708"/>
        <dbReference type="Rhea" id="RHEA-COMP:9602"/>
        <dbReference type="Rhea" id="RHEA-COMP:9603"/>
        <dbReference type="ChEBI" id="CHEBI:15378"/>
        <dbReference type="ChEBI" id="CHEBI:58405"/>
        <dbReference type="ChEBI" id="CHEBI:60033"/>
        <dbReference type="ChEBI" id="CHEBI:78435"/>
        <dbReference type="EC" id="2.4.99.28"/>
    </reaction>
</comment>
<keyword evidence="22" id="KW-1185">Reference proteome</keyword>
<dbReference type="GO" id="GO:0071555">
    <property type="term" value="P:cell wall organization"/>
    <property type="evidence" value="ECO:0007669"/>
    <property type="project" value="UniProtKB-KW"/>
</dbReference>
<keyword evidence="6 21" id="KW-0328">Glycosyltransferase</keyword>
<comment type="caution">
    <text evidence="21">The sequence shown here is derived from an EMBL/GenBank/DDBJ whole genome shotgun (WGS) entry which is preliminary data.</text>
</comment>
<dbReference type="InterPro" id="IPR036950">
    <property type="entry name" value="PBP_transglycosylase"/>
</dbReference>
<keyword evidence="11" id="KW-0573">Peptidoglycan synthesis</keyword>
<evidence type="ECO:0000256" key="8">
    <source>
        <dbReference type="ARBA" id="ARBA00022692"/>
    </source>
</evidence>
<dbReference type="RefSeq" id="WP_174497190.1">
    <property type="nucleotide sequence ID" value="NZ_CADDWK010000012.1"/>
</dbReference>
<dbReference type="GO" id="GO:0006508">
    <property type="term" value="P:proteolysis"/>
    <property type="evidence" value="ECO:0007669"/>
    <property type="project" value="UniProtKB-KW"/>
</dbReference>
<keyword evidence="14" id="KW-0511">Multifunctional enzyme</keyword>
<keyword evidence="13 18" id="KW-0472">Membrane</keyword>
<evidence type="ECO:0000256" key="4">
    <source>
        <dbReference type="ARBA" id="ARBA00022645"/>
    </source>
</evidence>
<dbReference type="GO" id="GO:0008955">
    <property type="term" value="F:peptidoglycan glycosyltransferase activity"/>
    <property type="evidence" value="ECO:0007669"/>
    <property type="project" value="UniProtKB-EC"/>
</dbReference>
<feature type="domain" description="Glycosyl transferase family 51" evidence="20">
    <location>
        <begin position="70"/>
        <end position="243"/>
    </location>
</feature>
<dbReference type="SUPFAM" id="SSF53955">
    <property type="entry name" value="Lysozyme-like"/>
    <property type="match status" value="1"/>
</dbReference>
<dbReference type="GO" id="GO:0030288">
    <property type="term" value="C:outer membrane-bounded periplasmic space"/>
    <property type="evidence" value="ECO:0007669"/>
    <property type="project" value="TreeGrafter"/>
</dbReference>
<dbReference type="PANTHER" id="PTHR32282">
    <property type="entry name" value="BINDING PROTEIN TRANSPEPTIDASE, PUTATIVE-RELATED"/>
    <property type="match status" value="1"/>
</dbReference>
<dbReference type="EMBL" id="JACHGH010000011">
    <property type="protein sequence ID" value="MBB6454691.1"/>
    <property type="molecule type" value="Genomic_DNA"/>
</dbReference>
<evidence type="ECO:0000313" key="21">
    <source>
        <dbReference type="EMBL" id="MBB6454691.1"/>
    </source>
</evidence>
<evidence type="ECO:0000256" key="1">
    <source>
        <dbReference type="ARBA" id="ARBA00007090"/>
    </source>
</evidence>
<evidence type="ECO:0000256" key="16">
    <source>
        <dbReference type="ARBA" id="ARBA00034000"/>
    </source>
</evidence>
<reference evidence="21 22" key="1">
    <citation type="submission" date="2020-08" db="EMBL/GenBank/DDBJ databases">
        <title>Genomic Encyclopedia of Type Strains, Phase IV (KMG-IV): sequencing the most valuable type-strain genomes for metagenomic binning, comparative biology and taxonomic classification.</title>
        <authorList>
            <person name="Goeker M."/>
        </authorList>
    </citation>
    <scope>NUCLEOTIDE SEQUENCE [LARGE SCALE GENOMIC DNA]</scope>
    <source>
        <strain evidence="21 22">DSM 19612</strain>
    </source>
</reference>
<keyword evidence="7 21" id="KW-0808">Transferase</keyword>
<dbReference type="AlphaFoldDB" id="A0A841Q8A4"/>
<dbReference type="InterPro" id="IPR012338">
    <property type="entry name" value="Beta-lactam/transpept-like"/>
</dbReference>
<comment type="catalytic activity">
    <reaction evidence="16">
        <text>Preferential cleavage: (Ac)2-L-Lys-D-Ala-|-D-Ala. Also transpeptidation of peptidyl-alanyl moieties that are N-acyl substituents of D-alanine.</text>
        <dbReference type="EC" id="3.4.16.4"/>
    </reaction>
</comment>
<dbReference type="EC" id="2.3.2.-" evidence="21"/>
<evidence type="ECO:0000256" key="9">
    <source>
        <dbReference type="ARBA" id="ARBA00022801"/>
    </source>
</evidence>
<evidence type="ECO:0000259" key="20">
    <source>
        <dbReference type="Pfam" id="PF00912"/>
    </source>
</evidence>
<keyword evidence="21" id="KW-0012">Acyltransferase</keyword>
<dbReference type="SUPFAM" id="SSF56601">
    <property type="entry name" value="beta-lactamase/transpeptidase-like"/>
    <property type="match status" value="1"/>
</dbReference>
<evidence type="ECO:0000256" key="5">
    <source>
        <dbReference type="ARBA" id="ARBA00022670"/>
    </source>
</evidence>
<comment type="similarity">
    <text evidence="2">In the N-terminal section; belongs to the glycosyltransferase 51 family.</text>
</comment>
<evidence type="ECO:0000256" key="7">
    <source>
        <dbReference type="ARBA" id="ARBA00022679"/>
    </source>
</evidence>
<dbReference type="Proteomes" id="UP000581688">
    <property type="component" value="Unassembled WGS sequence"/>
</dbReference>
<name>A0A841Q8A4_9BACI</name>
<dbReference type="InterPro" id="IPR001460">
    <property type="entry name" value="PCN-bd_Tpept"/>
</dbReference>
<keyword evidence="5" id="KW-0645">Protease</keyword>
<keyword evidence="15" id="KW-0961">Cell wall biogenesis/degradation</keyword>
<keyword evidence="12 18" id="KW-1133">Transmembrane helix</keyword>
<evidence type="ECO:0000259" key="19">
    <source>
        <dbReference type="Pfam" id="PF00905"/>
    </source>
</evidence>
<keyword evidence="3" id="KW-1003">Cell membrane</keyword>
<dbReference type="InterPro" id="IPR050396">
    <property type="entry name" value="Glycosyltr_51/Transpeptidase"/>
</dbReference>
<organism evidence="21 22">
    <name type="scientific">Salirhabdus euzebyi</name>
    <dbReference type="NCBI Taxonomy" id="394506"/>
    <lineage>
        <taxon>Bacteria</taxon>
        <taxon>Bacillati</taxon>
        <taxon>Bacillota</taxon>
        <taxon>Bacilli</taxon>
        <taxon>Bacillales</taxon>
        <taxon>Bacillaceae</taxon>
        <taxon>Salirhabdus</taxon>
    </lineage>
</organism>
<evidence type="ECO:0000256" key="13">
    <source>
        <dbReference type="ARBA" id="ARBA00023136"/>
    </source>
</evidence>
<dbReference type="GO" id="GO:0008658">
    <property type="term" value="F:penicillin binding"/>
    <property type="evidence" value="ECO:0007669"/>
    <property type="project" value="InterPro"/>
</dbReference>
<evidence type="ECO:0000256" key="14">
    <source>
        <dbReference type="ARBA" id="ARBA00023268"/>
    </source>
</evidence>
<evidence type="ECO:0000256" key="12">
    <source>
        <dbReference type="ARBA" id="ARBA00022989"/>
    </source>
</evidence>
<evidence type="ECO:0000256" key="6">
    <source>
        <dbReference type="ARBA" id="ARBA00022676"/>
    </source>
</evidence>
<keyword evidence="10" id="KW-0133">Cell shape</keyword>
<evidence type="ECO:0000256" key="15">
    <source>
        <dbReference type="ARBA" id="ARBA00023316"/>
    </source>
</evidence>